<dbReference type="AlphaFoldDB" id="A0A1C7LQK8"/>
<evidence type="ECO:0000313" key="3">
    <source>
        <dbReference type="EMBL" id="OBZ65044.1"/>
    </source>
</evidence>
<feature type="compositionally biased region" description="Basic and acidic residues" evidence="2">
    <location>
        <begin position="291"/>
        <end position="312"/>
    </location>
</feature>
<dbReference type="Proteomes" id="UP000092993">
    <property type="component" value="Unassembled WGS sequence"/>
</dbReference>
<name>A0A1C7LQK8_GRIFR</name>
<dbReference type="STRING" id="5627.A0A1C7LQK8"/>
<organism evidence="3 4">
    <name type="scientific">Grifola frondosa</name>
    <name type="common">Maitake</name>
    <name type="synonym">Polyporus frondosus</name>
    <dbReference type="NCBI Taxonomy" id="5627"/>
    <lineage>
        <taxon>Eukaryota</taxon>
        <taxon>Fungi</taxon>
        <taxon>Dikarya</taxon>
        <taxon>Basidiomycota</taxon>
        <taxon>Agaricomycotina</taxon>
        <taxon>Agaricomycetes</taxon>
        <taxon>Polyporales</taxon>
        <taxon>Grifolaceae</taxon>
        <taxon>Grifola</taxon>
    </lineage>
</organism>
<keyword evidence="4" id="KW-1185">Reference proteome</keyword>
<feature type="coiled-coil region" evidence="1">
    <location>
        <begin position="159"/>
        <end position="186"/>
    </location>
</feature>
<gene>
    <name evidence="3" type="ORF">A0H81_14959</name>
</gene>
<feature type="compositionally biased region" description="Low complexity" evidence="2">
    <location>
        <begin position="133"/>
        <end position="148"/>
    </location>
</feature>
<sequence>MRAFKRPEGPPTEEGRLRILAELSPILAASACEEALRENEKLAPTPCCPTTFSPASSAAAAINGSLVNGSPASSSNSPAELASLLATSLREAESLKRELSSAKRRSEKAERLLAALTQSNTANHSPSNPSPPGSSSGNSQNASSSQPQPQFPEAAMKVILDCEARIERAEQARDEADARLRLVQEAWIELDRYLTASVVRSTDARTAFSRLVADGGGPLLVLSSSSHPVQNSTQSLPSMQLPPLPHSHAPLSVRTSSILSHKSSLPHSFPILPPPPSAHVSSRVVLPPKKFRSDRDRDREHDLIDRGRERRYSVSPSNSPNPTYLSNGASDRSPPFALHHSSNMSTLHPHYLSHSHPFRPRMRDGDLTPPFTLASPRPFDFPRSVVVFTQYFPKSR</sequence>
<feature type="compositionally biased region" description="Polar residues" evidence="2">
    <location>
        <begin position="314"/>
        <end position="330"/>
    </location>
</feature>
<protein>
    <submittedName>
        <fullName evidence="3">Uncharacterized protein</fullName>
    </submittedName>
</protein>
<keyword evidence="1" id="KW-0175">Coiled coil</keyword>
<reference evidence="3 4" key="1">
    <citation type="submission" date="2016-03" db="EMBL/GenBank/DDBJ databases">
        <title>Whole genome sequencing of Grifola frondosa 9006-11.</title>
        <authorList>
            <person name="Min B."/>
            <person name="Park H."/>
            <person name="Kim J.-G."/>
            <person name="Cho H."/>
            <person name="Oh Y.-L."/>
            <person name="Kong W.-S."/>
            <person name="Choi I.-G."/>
        </authorList>
    </citation>
    <scope>NUCLEOTIDE SEQUENCE [LARGE SCALE GENOMIC DNA]</scope>
    <source>
        <strain evidence="3 4">9006-11</strain>
    </source>
</reference>
<accession>A0A1C7LQK8</accession>
<feature type="region of interest" description="Disordered" evidence="2">
    <location>
        <begin position="117"/>
        <end position="149"/>
    </location>
</feature>
<evidence type="ECO:0000256" key="2">
    <source>
        <dbReference type="SAM" id="MobiDB-lite"/>
    </source>
</evidence>
<dbReference type="EMBL" id="LUGG01000059">
    <property type="protein sequence ID" value="OBZ65044.1"/>
    <property type="molecule type" value="Genomic_DNA"/>
</dbReference>
<dbReference type="OrthoDB" id="2162994at2759"/>
<comment type="caution">
    <text evidence="3">The sequence shown here is derived from an EMBL/GenBank/DDBJ whole genome shotgun (WGS) entry which is preliminary data.</text>
</comment>
<evidence type="ECO:0000256" key="1">
    <source>
        <dbReference type="SAM" id="Coils"/>
    </source>
</evidence>
<evidence type="ECO:0000313" key="4">
    <source>
        <dbReference type="Proteomes" id="UP000092993"/>
    </source>
</evidence>
<proteinExistence type="predicted"/>
<feature type="region of interest" description="Disordered" evidence="2">
    <location>
        <begin position="269"/>
        <end position="342"/>
    </location>
</feature>
<feature type="region of interest" description="Disordered" evidence="2">
    <location>
        <begin position="223"/>
        <end position="250"/>
    </location>
</feature>